<dbReference type="PANTHER" id="PTHR33993:SF14">
    <property type="entry name" value="GB|AAF24581.1"/>
    <property type="match status" value="1"/>
</dbReference>
<feature type="domain" description="VOC" evidence="1">
    <location>
        <begin position="4"/>
        <end position="116"/>
    </location>
</feature>
<dbReference type="SUPFAM" id="SSF54593">
    <property type="entry name" value="Glyoxalase/Bleomycin resistance protein/Dihydroxybiphenyl dioxygenase"/>
    <property type="match status" value="1"/>
</dbReference>
<sequence length="117" mass="12455">MANPFVHLELCTPDLSAAKEFYGKLFNWTFVDNDMGEGMVYSTFKPESGPGGGIFSMPGVPVAWLPYVGVEDLKAATEKATSLGGKLVRGPQEVPGMGSFSILIDPTGATIALWQAK</sequence>
<dbReference type="PANTHER" id="PTHR33993">
    <property type="entry name" value="GLYOXALASE-RELATED"/>
    <property type="match status" value="1"/>
</dbReference>
<gene>
    <name evidence="2" type="ordered locus">AciX8_4567</name>
</gene>
<dbReference type="CDD" id="cd07247">
    <property type="entry name" value="SgaA_N_like"/>
    <property type="match status" value="1"/>
</dbReference>
<dbReference type="KEGG" id="gma:AciX8_4567"/>
<name>G8NVT5_GRAMM</name>
<keyword evidence="2" id="KW-0223">Dioxygenase</keyword>
<dbReference type="Proteomes" id="UP000007113">
    <property type="component" value="Chromosome"/>
</dbReference>
<dbReference type="PROSITE" id="PS51819">
    <property type="entry name" value="VOC"/>
    <property type="match status" value="1"/>
</dbReference>
<dbReference type="HOGENOM" id="CLU_127592_2_0_0"/>
<evidence type="ECO:0000313" key="3">
    <source>
        <dbReference type="Proteomes" id="UP000007113"/>
    </source>
</evidence>
<organism evidence="2 3">
    <name type="scientific">Granulicella mallensis (strain ATCC BAA-1857 / DSM 23137 / MP5ACTX8)</name>
    <dbReference type="NCBI Taxonomy" id="682795"/>
    <lineage>
        <taxon>Bacteria</taxon>
        <taxon>Pseudomonadati</taxon>
        <taxon>Acidobacteriota</taxon>
        <taxon>Terriglobia</taxon>
        <taxon>Terriglobales</taxon>
        <taxon>Acidobacteriaceae</taxon>
        <taxon>Granulicella</taxon>
    </lineage>
</organism>
<dbReference type="InterPro" id="IPR004360">
    <property type="entry name" value="Glyas_Fos-R_dOase_dom"/>
</dbReference>
<dbReference type="STRING" id="682795.AciX8_4567"/>
<dbReference type="EMBL" id="CP003130">
    <property type="protein sequence ID" value="AEU38838.1"/>
    <property type="molecule type" value="Genomic_DNA"/>
</dbReference>
<dbReference type="Pfam" id="PF00903">
    <property type="entry name" value="Glyoxalase"/>
    <property type="match status" value="1"/>
</dbReference>
<dbReference type="InterPro" id="IPR052164">
    <property type="entry name" value="Anthracycline_SecMetBiosynth"/>
</dbReference>
<dbReference type="AlphaFoldDB" id="G8NVT5"/>
<proteinExistence type="predicted"/>
<dbReference type="InterPro" id="IPR037523">
    <property type="entry name" value="VOC_core"/>
</dbReference>
<accession>G8NVT5</accession>
<evidence type="ECO:0000313" key="2">
    <source>
        <dbReference type="EMBL" id="AEU38838.1"/>
    </source>
</evidence>
<dbReference type="Gene3D" id="3.10.180.10">
    <property type="entry name" value="2,3-Dihydroxybiphenyl 1,2-Dioxygenase, domain 1"/>
    <property type="match status" value="1"/>
</dbReference>
<reference evidence="2 3" key="1">
    <citation type="submission" date="2011-11" db="EMBL/GenBank/DDBJ databases">
        <title>Complete sequence of Granulicella mallensis MP5ACTX8.</title>
        <authorList>
            <consortium name="US DOE Joint Genome Institute"/>
            <person name="Lucas S."/>
            <person name="Copeland A."/>
            <person name="Lapidus A."/>
            <person name="Cheng J.-F."/>
            <person name="Goodwin L."/>
            <person name="Pitluck S."/>
            <person name="Peters L."/>
            <person name="Lu M."/>
            <person name="Detter J.C."/>
            <person name="Han C."/>
            <person name="Tapia R."/>
            <person name="Land M."/>
            <person name="Hauser L."/>
            <person name="Kyrpides N."/>
            <person name="Ivanova N."/>
            <person name="Mikhailova N."/>
            <person name="Pagani I."/>
            <person name="Rawat S."/>
            <person name="Mannisto M."/>
            <person name="Haggblom M."/>
            <person name="Woyke T."/>
        </authorList>
    </citation>
    <scope>NUCLEOTIDE SEQUENCE [LARGE SCALE GENOMIC DNA]</scope>
    <source>
        <strain evidence="3">ATCC BAA-1857 / DSM 23137 / MP5ACTX8</strain>
    </source>
</reference>
<dbReference type="OrthoDB" id="9804235at2"/>
<dbReference type="RefSeq" id="WP_014267709.1">
    <property type="nucleotide sequence ID" value="NC_016631.1"/>
</dbReference>
<evidence type="ECO:0000259" key="1">
    <source>
        <dbReference type="PROSITE" id="PS51819"/>
    </source>
</evidence>
<dbReference type="InterPro" id="IPR029068">
    <property type="entry name" value="Glyas_Bleomycin-R_OHBP_Dase"/>
</dbReference>
<protein>
    <submittedName>
        <fullName evidence="2">Glyoxalase/bleomycin resistance protein/dioxygenase</fullName>
    </submittedName>
</protein>
<dbReference type="GO" id="GO:0051213">
    <property type="term" value="F:dioxygenase activity"/>
    <property type="evidence" value="ECO:0007669"/>
    <property type="project" value="UniProtKB-KW"/>
</dbReference>
<dbReference type="eggNOG" id="COG3324">
    <property type="taxonomic scope" value="Bacteria"/>
</dbReference>
<keyword evidence="3" id="KW-1185">Reference proteome</keyword>
<keyword evidence="2" id="KW-0560">Oxidoreductase</keyword>